<dbReference type="EMBL" id="CAUJNA010002735">
    <property type="protein sequence ID" value="CAJ1394068.1"/>
    <property type="molecule type" value="Genomic_DNA"/>
</dbReference>
<evidence type="ECO:0000313" key="3">
    <source>
        <dbReference type="Proteomes" id="UP001178507"/>
    </source>
</evidence>
<feature type="transmembrane region" description="Helical" evidence="1">
    <location>
        <begin position="128"/>
        <end position="154"/>
    </location>
</feature>
<protein>
    <submittedName>
        <fullName evidence="2">Uncharacterized protein</fullName>
    </submittedName>
</protein>
<evidence type="ECO:0000313" key="2">
    <source>
        <dbReference type="EMBL" id="CAJ1394068.1"/>
    </source>
</evidence>
<accession>A0AA36IU80</accession>
<feature type="transmembrane region" description="Helical" evidence="1">
    <location>
        <begin position="463"/>
        <end position="483"/>
    </location>
</feature>
<feature type="transmembrane region" description="Helical" evidence="1">
    <location>
        <begin position="393"/>
        <end position="411"/>
    </location>
</feature>
<keyword evidence="1" id="KW-1133">Transmembrane helix</keyword>
<dbReference type="AlphaFoldDB" id="A0AA36IU80"/>
<feature type="transmembrane region" description="Helical" evidence="1">
    <location>
        <begin position="259"/>
        <end position="282"/>
    </location>
</feature>
<feature type="transmembrane region" description="Helical" evidence="1">
    <location>
        <begin position="166"/>
        <end position="184"/>
    </location>
</feature>
<evidence type="ECO:0000256" key="1">
    <source>
        <dbReference type="SAM" id="Phobius"/>
    </source>
</evidence>
<proteinExistence type="predicted"/>
<reference evidence="2" key="1">
    <citation type="submission" date="2023-08" db="EMBL/GenBank/DDBJ databases">
        <authorList>
            <person name="Chen Y."/>
            <person name="Shah S."/>
            <person name="Dougan E. K."/>
            <person name="Thang M."/>
            <person name="Chan C."/>
        </authorList>
    </citation>
    <scope>NUCLEOTIDE SEQUENCE</scope>
</reference>
<keyword evidence="1" id="KW-0812">Transmembrane</keyword>
<feature type="transmembrane region" description="Helical" evidence="1">
    <location>
        <begin position="431"/>
        <end position="451"/>
    </location>
</feature>
<organism evidence="2 3">
    <name type="scientific">Effrenium voratum</name>
    <dbReference type="NCBI Taxonomy" id="2562239"/>
    <lineage>
        <taxon>Eukaryota</taxon>
        <taxon>Sar</taxon>
        <taxon>Alveolata</taxon>
        <taxon>Dinophyceae</taxon>
        <taxon>Suessiales</taxon>
        <taxon>Symbiodiniaceae</taxon>
        <taxon>Effrenium</taxon>
    </lineage>
</organism>
<feature type="transmembrane region" description="Helical" evidence="1">
    <location>
        <begin position="288"/>
        <end position="305"/>
    </location>
</feature>
<name>A0AA36IU80_9DINO</name>
<dbReference type="Proteomes" id="UP001178507">
    <property type="component" value="Unassembled WGS sequence"/>
</dbReference>
<comment type="caution">
    <text evidence="2">The sequence shown here is derived from an EMBL/GenBank/DDBJ whole genome shotgun (WGS) entry which is preliminary data.</text>
</comment>
<feature type="transmembrane region" description="Helical" evidence="1">
    <location>
        <begin position="495"/>
        <end position="514"/>
    </location>
</feature>
<keyword evidence="3" id="KW-1185">Reference proteome</keyword>
<keyword evidence="1" id="KW-0472">Membrane</keyword>
<sequence>MSVHSGNDWPFSPVGAGEIGYGDSDMGEHVIIEDERRPVPVSTASVIQVEKQLVGIMASMQVTRQEVLRGAPAGRVLRSAWAVLTERVDDHKAFEVSKPVEHITEFWSHSWHGSAWRKVLTLLVVKNGFAALVTSLFSSLLFALLFGFGILPAYSFGEETEEDFRSVWALSAGCVASCLTLLLWRPQTCVFLDRVCIDQRSPKAKAEGTLNVGAFLKNSDAMLALWDSSYAQRLWCVFELAAYLKSHERQGERLVLRPTFIGPCCVAMSLCMVGFMAVLATVPFDDQIVGSVILTALGTVGFYFAGGQFRNFYQEVGTMKAQMNEFRIHKAKSWCCCSSHVDANGKAMLCDRVIVTECIVAWFGSEKQFEEAVQSKVMNLVAQRLEGRRAFPYLWLVGAFAPIAWGIMDGVASQARAGNVEQAVFFTVNGVLWWLCNMPCLFAFWMTLIQRCHQKCDAKWKEVLLNLVIMWAMSILFVATFGLTRGLSALVGDRLLGQCISLGLMAIVTALTFCSCRKQPAAASPHHTPHHIIPSKIVPSDF</sequence>
<gene>
    <name evidence="2" type="ORF">EVOR1521_LOCUS18808</name>
</gene>